<evidence type="ECO:0000313" key="1">
    <source>
        <dbReference type="EMBL" id="GLR92365.1"/>
    </source>
</evidence>
<dbReference type="EMBL" id="BSOW01000109">
    <property type="protein sequence ID" value="GLR92365.1"/>
    <property type="molecule type" value="Genomic_DNA"/>
</dbReference>
<evidence type="ECO:0000313" key="2">
    <source>
        <dbReference type="Proteomes" id="UP001156905"/>
    </source>
</evidence>
<reference evidence="2" key="1">
    <citation type="journal article" date="2019" name="Int. J. Syst. Evol. Microbiol.">
        <title>The Global Catalogue of Microorganisms (GCM) 10K type strain sequencing project: providing services to taxonomists for standard genome sequencing and annotation.</title>
        <authorList>
            <consortium name="The Broad Institute Genomics Platform"/>
            <consortium name="The Broad Institute Genome Sequencing Center for Infectious Disease"/>
            <person name="Wu L."/>
            <person name="Ma J."/>
        </authorList>
    </citation>
    <scope>NUCLEOTIDE SEQUENCE [LARGE SCALE GENOMIC DNA]</scope>
    <source>
        <strain evidence="2">NBRC 102520</strain>
    </source>
</reference>
<sequence length="50" mass="5985">MKRFHKNSRRIENEVFILYMPDHELVTASNLRKVPIVSIFGMGYLRNPHE</sequence>
<gene>
    <name evidence="1" type="ORF">GCM10007857_90930</name>
</gene>
<accession>A0ABQ6BHH8</accession>
<organism evidence="1 2">
    <name type="scientific">Bradyrhizobium iriomotense</name>
    <dbReference type="NCBI Taxonomy" id="441950"/>
    <lineage>
        <taxon>Bacteria</taxon>
        <taxon>Pseudomonadati</taxon>
        <taxon>Pseudomonadota</taxon>
        <taxon>Alphaproteobacteria</taxon>
        <taxon>Hyphomicrobiales</taxon>
        <taxon>Nitrobacteraceae</taxon>
        <taxon>Bradyrhizobium</taxon>
    </lineage>
</organism>
<protein>
    <submittedName>
        <fullName evidence="1">Uncharacterized protein</fullName>
    </submittedName>
</protein>
<dbReference type="Proteomes" id="UP001156905">
    <property type="component" value="Unassembled WGS sequence"/>
</dbReference>
<proteinExistence type="predicted"/>
<keyword evidence="2" id="KW-1185">Reference proteome</keyword>
<comment type="caution">
    <text evidence="1">The sequence shown here is derived from an EMBL/GenBank/DDBJ whole genome shotgun (WGS) entry which is preliminary data.</text>
</comment>
<name>A0ABQ6BHH8_9BRAD</name>